<dbReference type="GO" id="GO:0005886">
    <property type="term" value="C:plasma membrane"/>
    <property type="evidence" value="ECO:0007669"/>
    <property type="project" value="TreeGrafter"/>
</dbReference>
<comment type="subcellular location">
    <subcellularLocation>
        <location evidence="1">Membrane</location>
        <topology evidence="1">Multi-pass membrane protein</topology>
    </subcellularLocation>
</comment>
<gene>
    <name evidence="9" type="ORF">I303_03071</name>
</gene>
<name>A0A1A6AAF9_9TREE</name>
<dbReference type="PANTHER" id="PTHR23508:SF10">
    <property type="entry name" value="CARBOXYLIC ACID TRANSPORTER PROTEIN HOMOLOG"/>
    <property type="match status" value="1"/>
</dbReference>
<dbReference type="InterPro" id="IPR020846">
    <property type="entry name" value="MFS_dom"/>
</dbReference>
<evidence type="ECO:0000259" key="8">
    <source>
        <dbReference type="PROSITE" id="PS50850"/>
    </source>
</evidence>
<dbReference type="Pfam" id="PF00083">
    <property type="entry name" value="Sugar_tr"/>
    <property type="match status" value="2"/>
</dbReference>
<feature type="transmembrane region" description="Helical" evidence="7">
    <location>
        <begin position="140"/>
        <end position="160"/>
    </location>
</feature>
<accession>A0A1A6AAF9</accession>
<feature type="region of interest" description="Disordered" evidence="6">
    <location>
        <begin position="25"/>
        <end position="54"/>
    </location>
</feature>
<feature type="transmembrane region" description="Helical" evidence="7">
    <location>
        <begin position="372"/>
        <end position="390"/>
    </location>
</feature>
<evidence type="ECO:0000313" key="9">
    <source>
        <dbReference type="EMBL" id="OBR87048.1"/>
    </source>
</evidence>
<feature type="transmembrane region" description="Helical" evidence="7">
    <location>
        <begin position="343"/>
        <end position="360"/>
    </location>
</feature>
<dbReference type="InterPro" id="IPR005828">
    <property type="entry name" value="MFS_sugar_transport-like"/>
</dbReference>
<feature type="transmembrane region" description="Helical" evidence="7">
    <location>
        <begin position="465"/>
        <end position="485"/>
    </location>
</feature>
<organism evidence="9">
    <name type="scientific">Kwoniella dejecticola CBS 10117</name>
    <dbReference type="NCBI Taxonomy" id="1296121"/>
    <lineage>
        <taxon>Eukaryota</taxon>
        <taxon>Fungi</taxon>
        <taxon>Dikarya</taxon>
        <taxon>Basidiomycota</taxon>
        <taxon>Agaricomycotina</taxon>
        <taxon>Tremellomycetes</taxon>
        <taxon>Tremellales</taxon>
        <taxon>Cryptococcaceae</taxon>
        <taxon>Kwoniella</taxon>
    </lineage>
</organism>
<evidence type="ECO:0000256" key="6">
    <source>
        <dbReference type="SAM" id="MobiDB-lite"/>
    </source>
</evidence>
<dbReference type="VEuPathDB" id="FungiDB:I303_03071"/>
<feature type="region of interest" description="Disordered" evidence="6">
    <location>
        <begin position="515"/>
        <end position="537"/>
    </location>
</feature>
<dbReference type="PANTHER" id="PTHR23508">
    <property type="entry name" value="CARBOXYLIC ACID TRANSPORTER PROTEIN HOMOLOG"/>
    <property type="match status" value="1"/>
</dbReference>
<feature type="transmembrane region" description="Helical" evidence="7">
    <location>
        <begin position="250"/>
        <end position="271"/>
    </location>
</feature>
<feature type="transmembrane region" description="Helical" evidence="7">
    <location>
        <begin position="317"/>
        <end position="336"/>
    </location>
</feature>
<dbReference type="FunFam" id="1.20.1250.20:FF:000140">
    <property type="entry name" value="Putative MFS phospholipid transporter"/>
    <property type="match status" value="1"/>
</dbReference>
<evidence type="ECO:0000256" key="1">
    <source>
        <dbReference type="ARBA" id="ARBA00004141"/>
    </source>
</evidence>
<feature type="transmembrane region" description="Helical" evidence="7">
    <location>
        <begin position="207"/>
        <end position="230"/>
    </location>
</feature>
<dbReference type="GO" id="GO:0046943">
    <property type="term" value="F:carboxylic acid transmembrane transporter activity"/>
    <property type="evidence" value="ECO:0007669"/>
    <property type="project" value="TreeGrafter"/>
</dbReference>
<dbReference type="InterPro" id="IPR036259">
    <property type="entry name" value="MFS_trans_sf"/>
</dbReference>
<proteinExistence type="predicted"/>
<keyword evidence="3 7" id="KW-0812">Transmembrane</keyword>
<evidence type="ECO:0000256" key="4">
    <source>
        <dbReference type="ARBA" id="ARBA00022989"/>
    </source>
</evidence>
<evidence type="ECO:0000256" key="2">
    <source>
        <dbReference type="ARBA" id="ARBA00022448"/>
    </source>
</evidence>
<dbReference type="SUPFAM" id="SSF103473">
    <property type="entry name" value="MFS general substrate transporter"/>
    <property type="match status" value="1"/>
</dbReference>
<protein>
    <recommendedName>
        <fullName evidence="8">Major facilitator superfamily (MFS) profile domain-containing protein</fullName>
    </recommendedName>
</protein>
<feature type="domain" description="Major facilitator superfamily (MFS) profile" evidence="8">
    <location>
        <begin position="72"/>
        <end position="489"/>
    </location>
</feature>
<evidence type="ECO:0000256" key="3">
    <source>
        <dbReference type="ARBA" id="ARBA00022692"/>
    </source>
</evidence>
<dbReference type="PROSITE" id="PS50850">
    <property type="entry name" value="MFS"/>
    <property type="match status" value="1"/>
</dbReference>
<keyword evidence="4 7" id="KW-1133">Transmembrane helix</keyword>
<dbReference type="EMBL" id="KI894029">
    <property type="protein sequence ID" value="OBR87048.1"/>
    <property type="molecule type" value="Genomic_DNA"/>
</dbReference>
<reference evidence="9" key="1">
    <citation type="submission" date="2013-07" db="EMBL/GenBank/DDBJ databases">
        <title>The Genome Sequence of Cryptococcus dejecticola CBS10117.</title>
        <authorList>
            <consortium name="The Broad Institute Genome Sequencing Platform"/>
            <person name="Cuomo C."/>
            <person name="Litvintseva A."/>
            <person name="Chen Y."/>
            <person name="Heitman J."/>
            <person name="Sun S."/>
            <person name="Springer D."/>
            <person name="Dromer F."/>
            <person name="Young S.K."/>
            <person name="Zeng Q."/>
            <person name="Gargeya S."/>
            <person name="Fitzgerald M."/>
            <person name="Abouelleil A."/>
            <person name="Alvarado L."/>
            <person name="Berlin A.M."/>
            <person name="Chapman S.B."/>
            <person name="Dewar J."/>
            <person name="Goldberg J."/>
            <person name="Griggs A."/>
            <person name="Gujja S."/>
            <person name="Hansen M."/>
            <person name="Howarth C."/>
            <person name="Imamovic A."/>
            <person name="Larimer J."/>
            <person name="McCowan C."/>
            <person name="Murphy C."/>
            <person name="Pearson M."/>
            <person name="Priest M."/>
            <person name="Roberts A."/>
            <person name="Saif S."/>
            <person name="Shea T."/>
            <person name="Sykes S."/>
            <person name="Wortman J."/>
            <person name="Nusbaum C."/>
            <person name="Birren B."/>
        </authorList>
    </citation>
    <scope>NUCLEOTIDE SEQUENCE [LARGE SCALE GENOMIC DNA]</scope>
    <source>
        <strain evidence="9">CBS 10117</strain>
    </source>
</reference>
<dbReference type="STRING" id="1296121.A0A1A6AAF9"/>
<evidence type="ECO:0000256" key="5">
    <source>
        <dbReference type="ARBA" id="ARBA00023136"/>
    </source>
</evidence>
<dbReference type="AlphaFoldDB" id="A0A1A6AAF9"/>
<keyword evidence="5 7" id="KW-0472">Membrane</keyword>
<evidence type="ECO:0000256" key="7">
    <source>
        <dbReference type="SAM" id="Phobius"/>
    </source>
</evidence>
<dbReference type="Gene3D" id="1.20.1250.20">
    <property type="entry name" value="MFS general substrate transporter like domains"/>
    <property type="match status" value="1"/>
</dbReference>
<dbReference type="OrthoDB" id="2153661at2759"/>
<keyword evidence="2" id="KW-0813">Transport</keyword>
<sequence>MSHQQDITPLPVLGSHSQIAMEGLAQNKDTDKNQNKNMGGEIEKYQSPEENGSAQVDVEEITQKAKLSDYFTLLATGFALVSDGYQNNLATVFNPIFKIIYASYYTSSVSTRVSNSLLIGEIIGQVGVGLICDLIGRKTAMVATTMLIVVGGILATASSGSTPAGLLWMLTVSRGMVGVGVGGEYPACSTSASESANEKFGRDRGKVFILVTNLMLSIGGPIVISIFLLIINAAGYKGTTSAEDIYKLKYTWRICMGVGVLIPLSVFYFRLKMMNSKLYRRNAIRHSPPYGLILRRYWRTLLGTAGTWFLYDFVTFPNGIFSSTIISGVIPGAGLVKTMEWTLLLSVLSLPGVFLGAWVLDGLDSTGRRNLLMMGFSGYIIFGLIVGCSYEKITKIIPLFIVFYAFMQSSGNFGPGNMEGTISAESYPTSIRGTCYGFSAAVGKAGAAIGTQCFTPIQNHLGKKYTFIIAACCGALGVLLAYFFVEDKGKDRLEKEDELWRQYLVDHGKGDVVMGDGSSENRAAVGNAEKGELSFEE</sequence>
<feature type="transmembrane region" description="Helical" evidence="7">
    <location>
        <begin position="397"/>
        <end position="414"/>
    </location>
</feature>